<protein>
    <submittedName>
        <fullName evidence="2">Uncharacterized protein</fullName>
    </submittedName>
</protein>
<gene>
    <name evidence="2" type="ORF">SNR37_000233</name>
</gene>
<reference evidence="3" key="1">
    <citation type="submission" date="2023-07" db="EMBL/GenBank/DDBJ databases">
        <title>Draft genome sequence of Agarivorans aestuarii strain ZMCS4, a CAZymes producing bacteria isolated from the marine brown algae Clodostephus spongiosus.</title>
        <authorList>
            <person name="Lorente B."/>
            <person name="Cabral C."/>
            <person name="Frias J."/>
            <person name="Faria J."/>
            <person name="Toubarro D."/>
        </authorList>
    </citation>
    <scope>NUCLEOTIDE SEQUENCE [LARGE SCALE GENOMIC DNA]</scope>
    <source>
        <strain evidence="3">ZMCS4</strain>
    </source>
</reference>
<dbReference type="Proteomes" id="UP001310248">
    <property type="component" value="Unassembled WGS sequence"/>
</dbReference>
<keyword evidence="3" id="KW-1185">Reference proteome</keyword>
<name>A0ABU7G686_9ALTE</name>
<evidence type="ECO:0000256" key="1">
    <source>
        <dbReference type="SAM" id="Phobius"/>
    </source>
</evidence>
<keyword evidence="1" id="KW-0472">Membrane</keyword>
<keyword evidence="1" id="KW-0812">Transmembrane</keyword>
<comment type="caution">
    <text evidence="2">The sequence shown here is derived from an EMBL/GenBank/DDBJ whole genome shotgun (WGS) entry which is preliminary data.</text>
</comment>
<dbReference type="RefSeq" id="WP_329775933.1">
    <property type="nucleotide sequence ID" value="NZ_JAYDYW010000010.1"/>
</dbReference>
<evidence type="ECO:0000313" key="2">
    <source>
        <dbReference type="EMBL" id="MEE1674913.1"/>
    </source>
</evidence>
<feature type="transmembrane region" description="Helical" evidence="1">
    <location>
        <begin position="132"/>
        <end position="150"/>
    </location>
</feature>
<reference evidence="2 3" key="2">
    <citation type="submission" date="2023-12" db="EMBL/GenBank/DDBJ databases">
        <authorList>
            <consortium name="Cladostephus spongiosus"/>
            <person name="Lorente B."/>
            <person name="Cabral C."/>
            <person name="Frias J."/>
            <person name="Faria J."/>
            <person name="Toubarro D."/>
        </authorList>
    </citation>
    <scope>NUCLEOTIDE SEQUENCE [LARGE SCALE GENOMIC DNA]</scope>
    <source>
        <strain evidence="2 3">ZMCS4</strain>
    </source>
</reference>
<proteinExistence type="predicted"/>
<dbReference type="EMBL" id="JAYDYW010000010">
    <property type="protein sequence ID" value="MEE1674913.1"/>
    <property type="molecule type" value="Genomic_DNA"/>
</dbReference>
<sequence length="166" mass="19308">MKLMSQLLTGLFIFLFTLYQYQNSNLPIPSFNQLELHTGTILSTHKSKSIGKKGSCRFGVRLDSNMSEYLSLPCFKGYKEVLNLVGESAEIRTHPTEMWGVFSDVEVWDVVVSGKHYYKYADRSHNQTIAQLWVILSNFALWVGYIYWLYKNSESSVSRLKKRRYV</sequence>
<evidence type="ECO:0000313" key="3">
    <source>
        <dbReference type="Proteomes" id="UP001310248"/>
    </source>
</evidence>
<keyword evidence="1" id="KW-1133">Transmembrane helix</keyword>
<accession>A0ABU7G686</accession>
<organism evidence="2 3">
    <name type="scientific">Agarivorans aestuarii</name>
    <dbReference type="NCBI Taxonomy" id="1563703"/>
    <lineage>
        <taxon>Bacteria</taxon>
        <taxon>Pseudomonadati</taxon>
        <taxon>Pseudomonadota</taxon>
        <taxon>Gammaproteobacteria</taxon>
        <taxon>Alteromonadales</taxon>
        <taxon>Alteromonadaceae</taxon>
        <taxon>Agarivorans</taxon>
    </lineage>
</organism>